<feature type="transmembrane region" description="Helical" evidence="1">
    <location>
        <begin position="329"/>
        <end position="349"/>
    </location>
</feature>
<proteinExistence type="predicted"/>
<feature type="transmembrane region" description="Helical" evidence="1">
    <location>
        <begin position="115"/>
        <end position="137"/>
    </location>
</feature>
<dbReference type="RefSeq" id="WP_210048150.1">
    <property type="nucleotide sequence ID" value="NZ_JAGINX010000001.1"/>
</dbReference>
<feature type="transmembrane region" description="Helical" evidence="1">
    <location>
        <begin position="355"/>
        <end position="377"/>
    </location>
</feature>
<comment type="caution">
    <text evidence="2">The sequence shown here is derived from an EMBL/GenBank/DDBJ whole genome shotgun (WGS) entry which is preliminary data.</text>
</comment>
<organism evidence="2 3">
    <name type="scientific">Nesterenkonia lacusekhoensis</name>
    <dbReference type="NCBI Taxonomy" id="150832"/>
    <lineage>
        <taxon>Bacteria</taxon>
        <taxon>Bacillati</taxon>
        <taxon>Actinomycetota</taxon>
        <taxon>Actinomycetes</taxon>
        <taxon>Micrococcales</taxon>
        <taxon>Micrococcaceae</taxon>
        <taxon>Nesterenkonia</taxon>
    </lineage>
</organism>
<feature type="transmembrane region" description="Helical" evidence="1">
    <location>
        <begin position="288"/>
        <end position="308"/>
    </location>
</feature>
<evidence type="ECO:0000256" key="1">
    <source>
        <dbReference type="SAM" id="Phobius"/>
    </source>
</evidence>
<feature type="transmembrane region" description="Helical" evidence="1">
    <location>
        <begin position="49"/>
        <end position="69"/>
    </location>
</feature>
<keyword evidence="1" id="KW-1133">Transmembrane helix</keyword>
<dbReference type="Gene3D" id="1.20.1250.20">
    <property type="entry name" value="MFS general substrate transporter like domains"/>
    <property type="match status" value="1"/>
</dbReference>
<evidence type="ECO:0008006" key="4">
    <source>
        <dbReference type="Google" id="ProtNLM"/>
    </source>
</evidence>
<protein>
    <recommendedName>
        <fullName evidence="4">Integral membrane protein</fullName>
    </recommendedName>
</protein>
<keyword evidence="1" id="KW-0472">Membrane</keyword>
<dbReference type="SUPFAM" id="SSF103473">
    <property type="entry name" value="MFS general substrate transporter"/>
    <property type="match status" value="1"/>
</dbReference>
<dbReference type="EMBL" id="JAGINX010000001">
    <property type="protein sequence ID" value="MBP2317860.1"/>
    <property type="molecule type" value="Genomic_DNA"/>
</dbReference>
<sequence>MPARTVPASIGLSRAGLGRAVLEIAARMPAALLPVALTAAIGLSTRSPFTTGVVMAAAVAALGLSGSLGTAAAERWGRRPVLLTGAAAHVTSLVLLVTAVDRFTHAHTLTSDVTLFVMVMGCAALAGATVPPVSAVARDRWRALRLTAEQGLRQDGNREDLALLAAALLTAVLTWSAGPAAGLLAAAAVTAAAVPLYAMDATIGALDEAEQHSSRSTEDDAEPPLRTLLAGIDAARRQAEAGAADGGPVRSRRLRVAVLVRAVLLGGSTALLWILVLDSALSVYRGAWSASLTIAAMLAAGAAASRWFPSAGDGVSASRRRRLLTTLTVLLVGLTATVSTLMSALSTVLGGRAGLVIVSCAAVLAAAAIGALLVELYRQVGPVCAEDGSSDRDSSETLLGGALLAGSVLGFAAGGLILALIG</sequence>
<feature type="transmembrane region" description="Helical" evidence="1">
    <location>
        <begin position="258"/>
        <end position="276"/>
    </location>
</feature>
<keyword evidence="1" id="KW-0812">Transmembrane</keyword>
<gene>
    <name evidence="2" type="ORF">JOF45_000879</name>
</gene>
<reference evidence="2 3" key="1">
    <citation type="submission" date="2021-03" db="EMBL/GenBank/DDBJ databases">
        <title>Sequencing the genomes of 1000 actinobacteria strains.</title>
        <authorList>
            <person name="Klenk H.-P."/>
        </authorList>
    </citation>
    <scope>NUCLEOTIDE SEQUENCE [LARGE SCALE GENOMIC DNA]</scope>
    <source>
        <strain evidence="2 3">DSM 12544</strain>
    </source>
</reference>
<evidence type="ECO:0000313" key="2">
    <source>
        <dbReference type="EMBL" id="MBP2317860.1"/>
    </source>
</evidence>
<evidence type="ECO:0000313" key="3">
    <source>
        <dbReference type="Proteomes" id="UP001519331"/>
    </source>
</evidence>
<keyword evidence="3" id="KW-1185">Reference proteome</keyword>
<accession>A0ABS4T092</accession>
<dbReference type="Proteomes" id="UP001519331">
    <property type="component" value="Unassembled WGS sequence"/>
</dbReference>
<feature type="transmembrane region" description="Helical" evidence="1">
    <location>
        <begin position="20"/>
        <end position="43"/>
    </location>
</feature>
<name>A0ABS4T092_9MICC</name>
<feature type="transmembrane region" description="Helical" evidence="1">
    <location>
        <begin position="398"/>
        <end position="421"/>
    </location>
</feature>
<feature type="transmembrane region" description="Helical" evidence="1">
    <location>
        <begin position="81"/>
        <end position="100"/>
    </location>
</feature>
<dbReference type="InterPro" id="IPR036259">
    <property type="entry name" value="MFS_trans_sf"/>
</dbReference>